<organism evidence="2 3">
    <name type="scientific">Heterorhabditis bacteriophora</name>
    <name type="common">Entomopathogenic nematode worm</name>
    <dbReference type="NCBI Taxonomy" id="37862"/>
    <lineage>
        <taxon>Eukaryota</taxon>
        <taxon>Metazoa</taxon>
        <taxon>Ecdysozoa</taxon>
        <taxon>Nematoda</taxon>
        <taxon>Chromadorea</taxon>
        <taxon>Rhabditida</taxon>
        <taxon>Rhabditina</taxon>
        <taxon>Rhabditomorpha</taxon>
        <taxon>Strongyloidea</taxon>
        <taxon>Heterorhabditidae</taxon>
        <taxon>Heterorhabditis</taxon>
    </lineage>
</organism>
<feature type="transmembrane region" description="Helical" evidence="1">
    <location>
        <begin position="33"/>
        <end position="49"/>
    </location>
</feature>
<reference evidence="3" key="1">
    <citation type="submission" date="2016-11" db="UniProtKB">
        <authorList>
            <consortium name="WormBaseParasite"/>
        </authorList>
    </citation>
    <scope>IDENTIFICATION</scope>
</reference>
<proteinExistence type="predicted"/>
<keyword evidence="1" id="KW-0472">Membrane</keyword>
<evidence type="ECO:0000313" key="3">
    <source>
        <dbReference type="WBParaSite" id="Hba_06121"/>
    </source>
</evidence>
<dbReference type="InterPro" id="IPR008936">
    <property type="entry name" value="Rho_GTPase_activation_prot"/>
</dbReference>
<keyword evidence="1" id="KW-1133">Transmembrane helix</keyword>
<dbReference type="Proteomes" id="UP000095283">
    <property type="component" value="Unplaced"/>
</dbReference>
<keyword evidence="2" id="KW-1185">Reference proteome</keyword>
<dbReference type="SUPFAM" id="SSF48350">
    <property type="entry name" value="GTPase activation domain, GAP"/>
    <property type="match status" value="1"/>
</dbReference>
<dbReference type="AlphaFoldDB" id="A0A1I7WLV1"/>
<sequence length="58" mass="6599">MNAGNLAIVFGPNLLGGDIDGNNAFGTKVNFKFILYILYIHYFYISSILKKKIMFFMT</sequence>
<accession>A0A1I7WLV1</accession>
<protein>
    <submittedName>
        <fullName evidence="3">Rho-GAP domain-containing protein</fullName>
    </submittedName>
</protein>
<keyword evidence="1" id="KW-0812">Transmembrane</keyword>
<dbReference type="WBParaSite" id="Hba_06121">
    <property type="protein sequence ID" value="Hba_06121"/>
    <property type="gene ID" value="Hba_06121"/>
</dbReference>
<evidence type="ECO:0000256" key="1">
    <source>
        <dbReference type="SAM" id="Phobius"/>
    </source>
</evidence>
<evidence type="ECO:0000313" key="2">
    <source>
        <dbReference type="Proteomes" id="UP000095283"/>
    </source>
</evidence>
<name>A0A1I7WLV1_HETBA</name>